<dbReference type="OrthoDB" id="125347at2759"/>
<evidence type="ECO:0000313" key="2">
    <source>
        <dbReference type="EMBL" id="GBM46228.1"/>
    </source>
</evidence>
<name>A0A4Y2G0R9_ARAVE</name>
<evidence type="ECO:0000256" key="1">
    <source>
        <dbReference type="SAM" id="MobiDB-lite"/>
    </source>
</evidence>
<feature type="region of interest" description="Disordered" evidence="1">
    <location>
        <begin position="89"/>
        <end position="112"/>
    </location>
</feature>
<accession>A0A4Y2G0R9</accession>
<proteinExistence type="predicted"/>
<reference evidence="2 3" key="1">
    <citation type="journal article" date="2019" name="Sci. Rep.">
        <title>Orb-weaving spider Araneus ventricosus genome elucidates the spidroin gene catalogue.</title>
        <authorList>
            <person name="Kono N."/>
            <person name="Nakamura H."/>
            <person name="Ohtoshi R."/>
            <person name="Moran D.A.P."/>
            <person name="Shinohara A."/>
            <person name="Yoshida Y."/>
            <person name="Fujiwara M."/>
            <person name="Mori M."/>
            <person name="Tomita M."/>
            <person name="Arakawa K."/>
        </authorList>
    </citation>
    <scope>NUCLEOTIDE SEQUENCE [LARGE SCALE GENOMIC DNA]</scope>
</reference>
<organism evidence="2 3">
    <name type="scientific">Araneus ventricosus</name>
    <name type="common">Orbweaver spider</name>
    <name type="synonym">Epeira ventricosa</name>
    <dbReference type="NCBI Taxonomy" id="182803"/>
    <lineage>
        <taxon>Eukaryota</taxon>
        <taxon>Metazoa</taxon>
        <taxon>Ecdysozoa</taxon>
        <taxon>Arthropoda</taxon>
        <taxon>Chelicerata</taxon>
        <taxon>Arachnida</taxon>
        <taxon>Araneae</taxon>
        <taxon>Araneomorphae</taxon>
        <taxon>Entelegynae</taxon>
        <taxon>Araneoidea</taxon>
        <taxon>Araneidae</taxon>
        <taxon>Araneus</taxon>
    </lineage>
</organism>
<comment type="caution">
    <text evidence="2">The sequence shown here is derived from an EMBL/GenBank/DDBJ whole genome shotgun (WGS) entry which is preliminary data.</text>
</comment>
<protein>
    <submittedName>
        <fullName evidence="2">Uncharacterized protein</fullName>
    </submittedName>
</protein>
<gene>
    <name evidence="2" type="ORF">AVEN_270230_1</name>
</gene>
<sequence>MRFSKKVRSTSQIKSSVGCGYDVTIKNCFHHGCFIRTKQEVNHDVIKKPADLSEEIYEAWIEVDPNLETAERTTGERICHLQMNRRDDDIELEDIDEEDKLEEKPPPDQGNLQAIRTSKKISQIPYWIFR</sequence>
<dbReference type="Proteomes" id="UP000499080">
    <property type="component" value="Unassembled WGS sequence"/>
</dbReference>
<feature type="compositionally biased region" description="Acidic residues" evidence="1">
    <location>
        <begin position="89"/>
        <end position="100"/>
    </location>
</feature>
<evidence type="ECO:0000313" key="3">
    <source>
        <dbReference type="Proteomes" id="UP000499080"/>
    </source>
</evidence>
<keyword evidence="3" id="KW-1185">Reference proteome</keyword>
<dbReference type="EMBL" id="BGPR01001127">
    <property type="protein sequence ID" value="GBM46228.1"/>
    <property type="molecule type" value="Genomic_DNA"/>
</dbReference>
<dbReference type="AlphaFoldDB" id="A0A4Y2G0R9"/>